<dbReference type="InterPro" id="IPR036038">
    <property type="entry name" value="Aminotransferase-like"/>
</dbReference>
<gene>
    <name evidence="1" type="ORF">E4P47_04480</name>
</gene>
<comment type="caution">
    <text evidence="1">The sequence shown here is derived from an EMBL/GenBank/DDBJ whole genome shotgun (WGS) entry which is preliminary data.</text>
</comment>
<dbReference type="STRING" id="1122973.GCA_000379925_01949"/>
<dbReference type="InterPro" id="IPR043131">
    <property type="entry name" value="BCAT-like_N"/>
</dbReference>
<evidence type="ECO:0008006" key="3">
    <source>
        <dbReference type="Google" id="ProtNLM"/>
    </source>
</evidence>
<dbReference type="OrthoDB" id="1148709at2"/>
<sequence length="198" mass="22404">MERLLETFCLLDGELLNLPFHKARVEWSLGEEYSLLSVIEAVYREAKRLGATHGKWRASVTYSGDGVEGIRLIPYQLPQITGFQLIDIQENFYAKKWADRTRFDQYKAALPQGIEPIFVLDGKVTDTSFTNIIVERNGLLNTSDTPLLQGTKRHKLLTEKSIQAVHLGAEELSTYDRIHLINAMVDPGELIFPTSAIL</sequence>
<dbReference type="Proteomes" id="UP000297225">
    <property type="component" value="Unassembled WGS sequence"/>
</dbReference>
<dbReference type="EMBL" id="SPNC01000050">
    <property type="protein sequence ID" value="TFH95440.1"/>
    <property type="molecule type" value="Genomic_DNA"/>
</dbReference>
<name>A0A4Y8WPD7_9PORP</name>
<dbReference type="GO" id="GO:0003824">
    <property type="term" value="F:catalytic activity"/>
    <property type="evidence" value="ECO:0007669"/>
    <property type="project" value="InterPro"/>
</dbReference>
<keyword evidence="2" id="KW-1185">Reference proteome</keyword>
<dbReference type="AlphaFoldDB" id="A0A4Y8WPD7"/>
<dbReference type="Gene3D" id="3.30.470.10">
    <property type="match status" value="1"/>
</dbReference>
<evidence type="ECO:0000313" key="1">
    <source>
        <dbReference type="EMBL" id="TFH95440.1"/>
    </source>
</evidence>
<proteinExistence type="predicted"/>
<reference evidence="1 2" key="1">
    <citation type="submission" date="2019-03" db="EMBL/GenBank/DDBJ databases">
        <title>Porphyromonas levii Isolated from the Uterus of Dairy Cows.</title>
        <authorList>
            <person name="Francis A.M."/>
        </authorList>
    </citation>
    <scope>NUCLEOTIDE SEQUENCE [LARGE SCALE GENOMIC DNA]</scope>
    <source>
        <strain evidence="1 2">AF5678</strain>
    </source>
</reference>
<dbReference type="InterPro" id="IPR043132">
    <property type="entry name" value="BCAT-like_C"/>
</dbReference>
<organism evidence="1 2">
    <name type="scientific">Porphyromonas levii</name>
    <dbReference type="NCBI Taxonomy" id="28114"/>
    <lineage>
        <taxon>Bacteria</taxon>
        <taxon>Pseudomonadati</taxon>
        <taxon>Bacteroidota</taxon>
        <taxon>Bacteroidia</taxon>
        <taxon>Bacteroidales</taxon>
        <taxon>Porphyromonadaceae</taxon>
        <taxon>Porphyromonas</taxon>
    </lineage>
</organism>
<dbReference type="Gene3D" id="3.20.10.10">
    <property type="entry name" value="D-amino Acid Aminotransferase, subunit A, domain 2"/>
    <property type="match status" value="1"/>
</dbReference>
<accession>A0A4Y8WPD7</accession>
<dbReference type="RefSeq" id="WP_134849558.1">
    <property type="nucleotide sequence ID" value="NZ_CP197400.1"/>
</dbReference>
<protein>
    <recommendedName>
        <fullName evidence="3">4-amino-4-deoxychorismate lyase</fullName>
    </recommendedName>
</protein>
<evidence type="ECO:0000313" key="2">
    <source>
        <dbReference type="Proteomes" id="UP000297225"/>
    </source>
</evidence>
<dbReference type="SUPFAM" id="SSF56752">
    <property type="entry name" value="D-aminoacid aminotransferase-like PLP-dependent enzymes"/>
    <property type="match status" value="1"/>
</dbReference>